<keyword evidence="3" id="KW-0460">Magnesium</keyword>
<dbReference type="CDD" id="cd02523">
    <property type="entry name" value="PC_cytidylyltransferase"/>
    <property type="match status" value="1"/>
</dbReference>
<reference evidence="5 6" key="1">
    <citation type="journal article" date="2014" name="Int. J. Syst. Evol. Microbiol.">
        <title>Solimonas terrae sp. nov., isolated from soil.</title>
        <authorList>
            <person name="Kim S.J."/>
            <person name="Moon J.Y."/>
            <person name="Weon H.Y."/>
            <person name="Ahn J.H."/>
            <person name="Chen W.M."/>
            <person name="Kwon S.W."/>
        </authorList>
    </citation>
    <scope>NUCLEOTIDE SEQUENCE [LARGE SCALE GENOMIC DNA]</scope>
    <source>
        <strain evidence="5 6">KIS83-12</strain>
    </source>
</reference>
<name>A0A6M2BML6_9GAMM</name>
<dbReference type="AlphaFoldDB" id="A0A6M2BML6"/>
<proteinExistence type="predicted"/>
<dbReference type="Pfam" id="PF12804">
    <property type="entry name" value="NTP_transf_3"/>
    <property type="match status" value="1"/>
</dbReference>
<keyword evidence="6" id="KW-1185">Reference proteome</keyword>
<dbReference type="InterPro" id="IPR025877">
    <property type="entry name" value="MobA-like_NTP_Trfase"/>
</dbReference>
<sequence length="260" mass="28381">MKVLILSAGQGSRLLPLTESRPKCLIELSGRSLLEWQLLALARAGVGEAVIVTGFAAEQVDAMLALHAPAGMRVRTVFNPFYNVSDNLATCWLVREELRGGGLILNGDTLIEPEIAERLLAAPAAPVTVTIDRKSHYDSDDMKVETDGLRLRAIGKSLPMSTVDGESIGFLRFDAAGAERFIADLEGMMRSGEGLKLWYLSTINRLVNEGCDVRTVSIEGLEWGEMDFLPDVERNREMTGSWAARWLTPASKSRAVFASG</sequence>
<feature type="domain" description="MobA-like NTP transferase" evidence="4">
    <location>
        <begin position="3"/>
        <end position="129"/>
    </location>
</feature>
<dbReference type="SUPFAM" id="SSF53448">
    <property type="entry name" value="Nucleotide-diphospho-sugar transferases"/>
    <property type="match status" value="1"/>
</dbReference>
<dbReference type="InterPro" id="IPR050065">
    <property type="entry name" value="GlmU-like"/>
</dbReference>
<evidence type="ECO:0000256" key="1">
    <source>
        <dbReference type="ARBA" id="ARBA00022679"/>
    </source>
</evidence>
<dbReference type="Proteomes" id="UP000472676">
    <property type="component" value="Unassembled WGS sequence"/>
</dbReference>
<dbReference type="RefSeq" id="WP_166251235.1">
    <property type="nucleotide sequence ID" value="NZ_JAAMOW010000001.1"/>
</dbReference>
<keyword evidence="2 5" id="KW-0548">Nucleotidyltransferase</keyword>
<dbReference type="EMBL" id="JAAMOW010000001">
    <property type="protein sequence ID" value="NGY03644.1"/>
    <property type="molecule type" value="Genomic_DNA"/>
</dbReference>
<dbReference type="GO" id="GO:0016779">
    <property type="term" value="F:nucleotidyltransferase activity"/>
    <property type="evidence" value="ECO:0007669"/>
    <property type="project" value="UniProtKB-KW"/>
</dbReference>
<evidence type="ECO:0000313" key="6">
    <source>
        <dbReference type="Proteomes" id="UP000472676"/>
    </source>
</evidence>
<comment type="caution">
    <text evidence="5">The sequence shown here is derived from an EMBL/GenBank/DDBJ whole genome shotgun (WGS) entry which is preliminary data.</text>
</comment>
<gene>
    <name evidence="5" type="ORF">G7Y85_02600</name>
</gene>
<evidence type="ECO:0000259" key="4">
    <source>
        <dbReference type="Pfam" id="PF12804"/>
    </source>
</evidence>
<keyword evidence="1 5" id="KW-0808">Transferase</keyword>
<protein>
    <submittedName>
        <fullName evidence="5">Phosphocholine cytidylyltransferase family protein</fullName>
    </submittedName>
</protein>
<dbReference type="PANTHER" id="PTHR43584:SF8">
    <property type="entry name" value="N-ACETYLMURAMATE ALPHA-1-PHOSPHATE URIDYLYLTRANSFERASE"/>
    <property type="match status" value="1"/>
</dbReference>
<dbReference type="PANTHER" id="PTHR43584">
    <property type="entry name" value="NUCLEOTIDYL TRANSFERASE"/>
    <property type="match status" value="1"/>
</dbReference>
<organism evidence="5 6">
    <name type="scientific">Solimonas terrae</name>
    <dbReference type="NCBI Taxonomy" id="1396819"/>
    <lineage>
        <taxon>Bacteria</taxon>
        <taxon>Pseudomonadati</taxon>
        <taxon>Pseudomonadota</taxon>
        <taxon>Gammaproteobacteria</taxon>
        <taxon>Nevskiales</taxon>
        <taxon>Nevskiaceae</taxon>
        <taxon>Solimonas</taxon>
    </lineage>
</organism>
<evidence type="ECO:0000313" key="5">
    <source>
        <dbReference type="EMBL" id="NGY03644.1"/>
    </source>
</evidence>
<dbReference type="Gene3D" id="3.90.550.10">
    <property type="entry name" value="Spore Coat Polysaccharide Biosynthesis Protein SpsA, Chain A"/>
    <property type="match status" value="1"/>
</dbReference>
<evidence type="ECO:0000256" key="3">
    <source>
        <dbReference type="ARBA" id="ARBA00022842"/>
    </source>
</evidence>
<accession>A0A6M2BML6</accession>
<evidence type="ECO:0000256" key="2">
    <source>
        <dbReference type="ARBA" id="ARBA00022695"/>
    </source>
</evidence>
<dbReference type="InterPro" id="IPR029044">
    <property type="entry name" value="Nucleotide-diphossugar_trans"/>
</dbReference>